<dbReference type="SUPFAM" id="SSF55073">
    <property type="entry name" value="Nucleotide cyclase"/>
    <property type="match status" value="1"/>
</dbReference>
<organism evidence="4 5">
    <name type="scientific">Yoonia phaeophyticola</name>
    <dbReference type="NCBI Taxonomy" id="3137369"/>
    <lineage>
        <taxon>Bacteria</taxon>
        <taxon>Pseudomonadati</taxon>
        <taxon>Pseudomonadota</taxon>
        <taxon>Alphaproteobacteria</taxon>
        <taxon>Rhodobacterales</taxon>
        <taxon>Paracoccaceae</taxon>
        <taxon>Yoonia</taxon>
    </lineage>
</organism>
<keyword evidence="1" id="KW-0812">Transmembrane</keyword>
<evidence type="ECO:0000259" key="2">
    <source>
        <dbReference type="PROSITE" id="PS50883"/>
    </source>
</evidence>
<dbReference type="InterPro" id="IPR029787">
    <property type="entry name" value="Nucleotide_cyclase"/>
</dbReference>
<dbReference type="CDD" id="cd01948">
    <property type="entry name" value="EAL"/>
    <property type="match status" value="1"/>
</dbReference>
<dbReference type="Pfam" id="PF00563">
    <property type="entry name" value="EAL"/>
    <property type="match status" value="1"/>
</dbReference>
<keyword evidence="1" id="KW-1133">Transmembrane helix</keyword>
<dbReference type="Proteomes" id="UP001440612">
    <property type="component" value="Chromosome"/>
</dbReference>
<dbReference type="Gene3D" id="3.20.20.450">
    <property type="entry name" value="EAL domain"/>
    <property type="match status" value="1"/>
</dbReference>
<dbReference type="SUPFAM" id="SSF141868">
    <property type="entry name" value="EAL domain-like"/>
    <property type="match status" value="1"/>
</dbReference>
<evidence type="ECO:0000313" key="4">
    <source>
        <dbReference type="EMBL" id="WZC49569.1"/>
    </source>
</evidence>
<dbReference type="InterPro" id="IPR043128">
    <property type="entry name" value="Rev_trsase/Diguanyl_cyclase"/>
</dbReference>
<dbReference type="InterPro" id="IPR050706">
    <property type="entry name" value="Cyclic-di-GMP_PDE-like"/>
</dbReference>
<dbReference type="InterPro" id="IPR000160">
    <property type="entry name" value="GGDEF_dom"/>
</dbReference>
<sequence>MHYSVALFIIFGLLFATITVNRISIERSAAATEIIKTSTAQVIHGHEVLLLTENISTNNTSDLHDLAKLAIRLETAHFGMMSSGIWSDDLQALYFEDRQPLHRMMTDFIQMSRQFLDADPDQRDQLLTKLIACFEQEGLEEALLSAAFLFEEAANADVQALTVLQRKLLIATIVALIVEGIFIFTPAQLVVNSNIRKLRHQSDVLRGSEAALQSANAKLEYIINHDPLTDLPNRSCLMAYLENSISDGTVGELGILFIGIDGFKSINDEVGHEYGDRVLITVGNILQSCIDDDHLVARVGGDEFVLVTDEPPKALVDRVRASFADPLEIGGRRLPIVTSIGYLKLTEAHQDPFTILADVGLALQYAKNEGGNRSQPFELTLRDEIGSQKQLQIELSDAIKNGEIEPWFQPQIRLSDGRLQGAEVLARWRHPKHGLLTPDKFLPAAERAGLTIDMDHCIWRRAMDLANNWGRTNIWRPCISLNAAPDTIADPHLMERFLLQLQQSGLDVNQVVIEVLETTLINGADDMAAINIDSLAECGVALELDDFGTGYASLSKLTQLPLSGIKLDRSLIAPLPDQNADSVVRAILALAAELGFHVIAEGVEESVQAEHLKSRGCTLAQGYGYARPMPPDDFEQWLAQNANRALDAGGEQPTQALRA</sequence>
<protein>
    <submittedName>
        <fullName evidence="4">Bifunctional diguanylate cyclase/phosphodiesterase</fullName>
    </submittedName>
</protein>
<feature type="transmembrane region" description="Helical" evidence="1">
    <location>
        <begin position="168"/>
        <end position="191"/>
    </location>
</feature>
<dbReference type="SMART" id="SM00267">
    <property type="entry name" value="GGDEF"/>
    <property type="match status" value="1"/>
</dbReference>
<dbReference type="InterPro" id="IPR035919">
    <property type="entry name" value="EAL_sf"/>
</dbReference>
<gene>
    <name evidence="4" type="ORF">AABB29_02640</name>
</gene>
<dbReference type="PANTHER" id="PTHR33121">
    <property type="entry name" value="CYCLIC DI-GMP PHOSPHODIESTERASE PDEF"/>
    <property type="match status" value="1"/>
</dbReference>
<dbReference type="PROSITE" id="PS50887">
    <property type="entry name" value="GGDEF"/>
    <property type="match status" value="1"/>
</dbReference>
<dbReference type="NCBIfam" id="TIGR00254">
    <property type="entry name" value="GGDEF"/>
    <property type="match status" value="1"/>
</dbReference>
<dbReference type="PROSITE" id="PS50883">
    <property type="entry name" value="EAL"/>
    <property type="match status" value="1"/>
</dbReference>
<dbReference type="EMBL" id="CP150951">
    <property type="protein sequence ID" value="WZC49569.1"/>
    <property type="molecule type" value="Genomic_DNA"/>
</dbReference>
<evidence type="ECO:0000256" key="1">
    <source>
        <dbReference type="SAM" id="Phobius"/>
    </source>
</evidence>
<accession>A0ABZ2V4W0</accession>
<proteinExistence type="predicted"/>
<dbReference type="Pfam" id="PF00990">
    <property type="entry name" value="GGDEF"/>
    <property type="match status" value="1"/>
</dbReference>
<dbReference type="Gene3D" id="3.30.70.270">
    <property type="match status" value="1"/>
</dbReference>
<keyword evidence="5" id="KW-1185">Reference proteome</keyword>
<keyword evidence="1" id="KW-0472">Membrane</keyword>
<feature type="domain" description="EAL" evidence="2">
    <location>
        <begin position="388"/>
        <end position="642"/>
    </location>
</feature>
<dbReference type="RefSeq" id="WP_341367679.1">
    <property type="nucleotide sequence ID" value="NZ_CP150951.2"/>
</dbReference>
<reference evidence="5" key="1">
    <citation type="submission" date="2024-04" db="EMBL/GenBank/DDBJ databases">
        <title>Phylogenomic analyses of a clade within the roseobacter group suggest taxonomic reassignments of species of the genera Aestuariivita, Citreicella, Loktanella, Nautella, Pelagibaca, Ruegeria, Thalassobius, Thiobacimonas and Tropicibacter, and the proposal o.</title>
        <authorList>
            <person name="Jeon C.O."/>
        </authorList>
    </citation>
    <scope>NUCLEOTIDE SEQUENCE [LARGE SCALE GENOMIC DNA]</scope>
    <source>
        <strain evidence="5">BS5-3</strain>
    </source>
</reference>
<dbReference type="CDD" id="cd01949">
    <property type="entry name" value="GGDEF"/>
    <property type="match status" value="1"/>
</dbReference>
<dbReference type="PANTHER" id="PTHR33121:SF70">
    <property type="entry name" value="SIGNALING PROTEIN YKOW"/>
    <property type="match status" value="1"/>
</dbReference>
<dbReference type="SMART" id="SM00052">
    <property type="entry name" value="EAL"/>
    <property type="match status" value="1"/>
</dbReference>
<evidence type="ECO:0000313" key="5">
    <source>
        <dbReference type="Proteomes" id="UP001440612"/>
    </source>
</evidence>
<feature type="domain" description="GGDEF" evidence="3">
    <location>
        <begin position="251"/>
        <end position="379"/>
    </location>
</feature>
<name>A0ABZ2V4W0_9RHOB</name>
<dbReference type="InterPro" id="IPR001633">
    <property type="entry name" value="EAL_dom"/>
</dbReference>
<evidence type="ECO:0000259" key="3">
    <source>
        <dbReference type="PROSITE" id="PS50887"/>
    </source>
</evidence>